<evidence type="ECO:0000256" key="2">
    <source>
        <dbReference type="ARBA" id="ARBA00007251"/>
    </source>
</evidence>
<dbReference type="GO" id="GO:0005829">
    <property type="term" value="C:cytosol"/>
    <property type="evidence" value="ECO:0007669"/>
    <property type="project" value="UniProtKB-SubCell"/>
</dbReference>
<comment type="subcellular location">
    <subcellularLocation>
        <location evidence="1">Cytoplasm</location>
        <location evidence="1">Cytosol</location>
    </subcellularLocation>
</comment>
<feature type="compositionally biased region" description="Basic and acidic residues" evidence="10">
    <location>
        <begin position="378"/>
        <end position="391"/>
    </location>
</feature>
<sequence length="796" mass="87645">MALSEVLLLVFGTYDVRHVINKFEDLDINEDGVKLSTSQKRRLRRKKLRDARNEHLKKRYNTIQVPQPSNFVTTLSAIPPELLEGALSNVSLNGIGNVSRDLAYICQVDSFIANLESEMSSNDMSTKSKEEVLAAREAKKLSKQKAKKKDENQQNIKVTDTKPANEKGKAEPEGATDLSKSKSETKSVNKDQKVSSEKTIPISLPKGKDEVDRAVKEVTISLEKTELKAKDSSKDNVITDPELNVKKNETENAQTKEQIKAERAAKKAAKQAKKKGGDNIEKDINKNSLVSKQVPLGNEKTNVGELNADQENNSDGLTVGEVVKTLKDIVNVAKEFQAVTDKVKAIDLTGNKSKAVLRAERRAKQEAQRAAKQAQQKPAEKSADTEEKEVTKQNVPAKLKTAEKAKTKTQMMHRANWFQHLYTEHDKEALKKIALNSNLHPAVIKLGVQLASQVVTGSNARCIALLDALKSLHPAVIKLGVQLASQVVTGSNARCIALLDALKKMVRDYTLPAKTEFARGLESHLAASLDFLWAMRQPSASQTNAVKHFRRQLMQLPNNLDEFQAKKSLEEDIDRYIREQIDMAGEAISIAVRNKISHGDNIMTYGCSSLIERILCEAWESGVRFRAVVVGDRVRRGAREMLRRLAACGLPCTYADISAVSFLMRNISKVVMGAGALLASGSVLGPLGSAQVALAARGRNVPVLVACETHKFSERVQTDAFVYNEIGDPDDLIDKTDENSPLKDWRSNPNLTLLNLTYDVTPPSLVTAVVTELAILPCTSAPVVLRIKPSEYSPLG</sequence>
<dbReference type="InterPro" id="IPR037171">
    <property type="entry name" value="NagB/RpiA_transferase-like"/>
</dbReference>
<evidence type="ECO:0000256" key="7">
    <source>
        <dbReference type="ARBA" id="ARBA00044356"/>
    </source>
</evidence>
<evidence type="ECO:0000256" key="3">
    <source>
        <dbReference type="ARBA" id="ARBA00022490"/>
    </source>
</evidence>
<feature type="compositionally biased region" description="Basic and acidic residues" evidence="10">
    <location>
        <begin position="359"/>
        <end position="369"/>
    </location>
</feature>
<evidence type="ECO:0000256" key="9">
    <source>
        <dbReference type="RuleBase" id="RU003814"/>
    </source>
</evidence>
<dbReference type="InterPro" id="IPR000649">
    <property type="entry name" value="IF-2B-related"/>
</dbReference>
<keyword evidence="12" id="KW-1185">Reference proteome</keyword>
<gene>
    <name evidence="11" type="ORF">RR46_02645</name>
</gene>
<evidence type="ECO:0000256" key="10">
    <source>
        <dbReference type="SAM" id="MobiDB-lite"/>
    </source>
</evidence>
<name>A0A194Q3Y7_PAPXU</name>
<feature type="compositionally biased region" description="Basic and acidic residues" evidence="10">
    <location>
        <begin position="179"/>
        <end position="196"/>
    </location>
</feature>
<dbReference type="Proteomes" id="UP000053268">
    <property type="component" value="Unassembled WGS sequence"/>
</dbReference>
<dbReference type="STRING" id="66420.A0A194Q3Y7"/>
<feature type="region of interest" description="Disordered" evidence="10">
    <location>
        <begin position="119"/>
        <end position="209"/>
    </location>
</feature>
<dbReference type="SUPFAM" id="SSF100950">
    <property type="entry name" value="NagB/RpiA/CoA transferase-like"/>
    <property type="match status" value="1"/>
</dbReference>
<comment type="subunit">
    <text evidence="8">Component of the translation initiation factor 2B (eIF2B) complex which is a heterodecamer of two sets of five different subunits: alpha, beta, gamma, delta and epsilon. Subunits alpha, beta and delta comprise a regulatory subcomplex and subunits epsilon and gamma comprise a catalytic subcomplex. Within the complex, the hexameric regulatory complex resides at the center, with the two heterodimeric catalytic subcomplexes bound on opposite sides.</text>
</comment>
<feature type="compositionally biased region" description="Basic and acidic residues" evidence="10">
    <location>
        <begin position="126"/>
        <end position="140"/>
    </location>
</feature>
<evidence type="ECO:0000256" key="4">
    <source>
        <dbReference type="ARBA" id="ARBA00022540"/>
    </source>
</evidence>
<dbReference type="GO" id="GO:0003743">
    <property type="term" value="F:translation initiation factor activity"/>
    <property type="evidence" value="ECO:0007669"/>
    <property type="project" value="UniProtKB-KW"/>
</dbReference>
<dbReference type="EMBL" id="KQ459465">
    <property type="protein sequence ID" value="KPJ00257.1"/>
    <property type="molecule type" value="Genomic_DNA"/>
</dbReference>
<feature type="compositionally biased region" description="Basic and acidic residues" evidence="10">
    <location>
        <begin position="275"/>
        <end position="285"/>
    </location>
</feature>
<feature type="region of interest" description="Disordered" evidence="10">
    <location>
        <begin position="359"/>
        <end position="394"/>
    </location>
</feature>
<reference evidence="11 12" key="1">
    <citation type="journal article" date="2015" name="Nat. Commun.">
        <title>Outbred genome sequencing and CRISPR/Cas9 gene editing in butterflies.</title>
        <authorList>
            <person name="Li X."/>
            <person name="Fan D."/>
            <person name="Zhang W."/>
            <person name="Liu G."/>
            <person name="Zhang L."/>
            <person name="Zhao L."/>
            <person name="Fang X."/>
            <person name="Chen L."/>
            <person name="Dong Y."/>
            <person name="Chen Y."/>
            <person name="Ding Y."/>
            <person name="Zhao R."/>
            <person name="Feng M."/>
            <person name="Zhu Y."/>
            <person name="Feng Y."/>
            <person name="Jiang X."/>
            <person name="Zhu D."/>
            <person name="Xiang H."/>
            <person name="Feng X."/>
            <person name="Li S."/>
            <person name="Wang J."/>
            <person name="Zhang G."/>
            <person name="Kronforst M.R."/>
            <person name="Wang W."/>
        </authorList>
    </citation>
    <scope>NUCLEOTIDE SEQUENCE [LARGE SCALE GENOMIC DNA]</scope>
    <source>
        <strain evidence="11">Ya'a_city_454_Px</strain>
        <tissue evidence="11">Whole body</tissue>
    </source>
</reference>
<accession>A0A194Q3Y7</accession>
<keyword evidence="4 11" id="KW-0396">Initiation factor</keyword>
<dbReference type="InterPro" id="IPR042529">
    <property type="entry name" value="IF_2B-like_C"/>
</dbReference>
<protein>
    <recommendedName>
        <fullName evidence="6">Translation initiation factor eIF2B subunit delta</fullName>
    </recommendedName>
    <alternativeName>
        <fullName evidence="7">eIF2B GDP-GTP exchange factor subunit delta</fullName>
    </alternativeName>
</protein>
<evidence type="ECO:0000256" key="1">
    <source>
        <dbReference type="ARBA" id="ARBA00004514"/>
    </source>
</evidence>
<proteinExistence type="inferred from homology"/>
<comment type="similarity">
    <text evidence="2 9">Belongs to the eIF-2B alpha/beta/delta subunits family.</text>
</comment>
<dbReference type="PANTHER" id="PTHR10233">
    <property type="entry name" value="TRANSLATION INITIATION FACTOR EIF-2B"/>
    <property type="match status" value="1"/>
</dbReference>
<evidence type="ECO:0000256" key="6">
    <source>
        <dbReference type="ARBA" id="ARBA00044147"/>
    </source>
</evidence>
<dbReference type="Gene3D" id="3.40.50.10470">
    <property type="entry name" value="Translation initiation factor eif-2b, domain 2"/>
    <property type="match status" value="1"/>
</dbReference>
<evidence type="ECO:0000313" key="11">
    <source>
        <dbReference type="EMBL" id="KPJ00257.1"/>
    </source>
</evidence>
<feature type="compositionally biased region" description="Basic and acidic residues" evidence="10">
    <location>
        <begin position="159"/>
        <end position="172"/>
    </location>
</feature>
<evidence type="ECO:0000256" key="5">
    <source>
        <dbReference type="ARBA" id="ARBA00022917"/>
    </source>
</evidence>
<evidence type="ECO:0000256" key="8">
    <source>
        <dbReference type="ARBA" id="ARBA00046432"/>
    </source>
</evidence>
<dbReference type="PANTHER" id="PTHR10233:SF14">
    <property type="entry name" value="TRANSLATION INITIATION FACTOR EIF-2B SUBUNIT DELTA"/>
    <property type="match status" value="1"/>
</dbReference>
<keyword evidence="3" id="KW-0963">Cytoplasm</keyword>
<evidence type="ECO:0000313" key="12">
    <source>
        <dbReference type="Proteomes" id="UP000053268"/>
    </source>
</evidence>
<keyword evidence="5" id="KW-0648">Protein biosynthesis</keyword>
<dbReference type="AlphaFoldDB" id="A0A194Q3Y7"/>
<feature type="region of interest" description="Disordered" evidence="10">
    <location>
        <begin position="227"/>
        <end position="312"/>
    </location>
</feature>
<dbReference type="Pfam" id="PF01008">
    <property type="entry name" value="IF-2B"/>
    <property type="match status" value="1"/>
</dbReference>
<organism evidence="11 12">
    <name type="scientific">Papilio xuthus</name>
    <name type="common">Asian swallowtail butterfly</name>
    <dbReference type="NCBI Taxonomy" id="66420"/>
    <lineage>
        <taxon>Eukaryota</taxon>
        <taxon>Metazoa</taxon>
        <taxon>Ecdysozoa</taxon>
        <taxon>Arthropoda</taxon>
        <taxon>Hexapoda</taxon>
        <taxon>Insecta</taxon>
        <taxon>Pterygota</taxon>
        <taxon>Neoptera</taxon>
        <taxon>Endopterygota</taxon>
        <taxon>Lepidoptera</taxon>
        <taxon>Glossata</taxon>
        <taxon>Ditrysia</taxon>
        <taxon>Papilionoidea</taxon>
        <taxon>Papilionidae</taxon>
        <taxon>Papilioninae</taxon>
        <taxon>Papilio</taxon>
    </lineage>
</organism>